<evidence type="ECO:0000259" key="3">
    <source>
        <dbReference type="Pfam" id="PF00561"/>
    </source>
</evidence>
<keyword evidence="6" id="KW-1185">Reference proteome</keyword>
<comment type="caution">
    <text evidence="5">The sequence shown here is derived from an EMBL/GenBank/DDBJ whole genome shotgun (WGS) entry which is preliminary data.</text>
</comment>
<name>A0ABY0H807_9PEZI</name>
<evidence type="ECO:0000256" key="2">
    <source>
        <dbReference type="ARBA" id="ARBA00022801"/>
    </source>
</evidence>
<sequence length="512" mass="54799">MLLLSASLAQAIPQPHIPRNGGIQWGPCEHETEGLPVECGKLAVPLDYTDTSSNRTLDLALIKYPAQNGPSQGSIMLNFGGPGQDGLNSMIAYAPLQGPVTGGQFDLVSWDPRGTGQTLRFQCFEPEEQGLAYAQGNPYSSETEAGKVWAESTILAESCGATLNHTGDLVGMAFAARDMMQIVDALGEDGMLRYWGISGGTVLGVTAAALFPDRIDKVVLDGVMNAHEYYHKAGEPSMLAASDETFEGFIAACFENPTKCPIASVCDSPESALEAVLALFEKLKTEPIPVFPEELPPLLLDYSIINSQILGTLYRPAAYQGLSIALAGLLQGDPTALVSIFLAPTSTTVPRQAEAVMGIRCGDKIPRADSLSDLDALDQEYLETSKYFPGWGRGLIVYVCAQWPFEAKERYEGDFRVATSNPILFIGNTYDPVTPLVAAQNMSSGFEGSVVLQLNGFGHTSIAQPSNCTNEIIANYFADGTLPEEGTICEPNVPLFGDAEELSVDGETEEAE</sequence>
<dbReference type="SUPFAM" id="SSF53474">
    <property type="entry name" value="alpha/beta-Hydrolases"/>
    <property type="match status" value="1"/>
</dbReference>
<dbReference type="InterPro" id="IPR013595">
    <property type="entry name" value="Pept_S33_TAP-like_C"/>
</dbReference>
<protein>
    <recommendedName>
        <fullName evidence="7">Peptidase S33 tripeptidyl aminopeptidase-like C-terminal domain-containing protein</fullName>
    </recommendedName>
</protein>
<dbReference type="Proteomes" id="UP000294003">
    <property type="component" value="Unassembled WGS sequence"/>
</dbReference>
<dbReference type="Pfam" id="PF00561">
    <property type="entry name" value="Abhydrolase_1"/>
    <property type="match status" value="1"/>
</dbReference>
<evidence type="ECO:0008006" key="7">
    <source>
        <dbReference type="Google" id="ProtNLM"/>
    </source>
</evidence>
<feature type="domain" description="AB hydrolase-1" evidence="3">
    <location>
        <begin position="171"/>
        <end position="258"/>
    </location>
</feature>
<keyword evidence="2" id="KW-0378">Hydrolase</keyword>
<gene>
    <name evidence="5" type="ORF">DL762_004336</name>
</gene>
<dbReference type="Gene3D" id="3.40.50.1820">
    <property type="entry name" value="alpha/beta hydrolase"/>
    <property type="match status" value="1"/>
</dbReference>
<feature type="domain" description="Peptidase S33 tripeptidyl aminopeptidase-like C-terminal" evidence="4">
    <location>
        <begin position="398"/>
        <end position="489"/>
    </location>
</feature>
<reference evidence="5 6" key="1">
    <citation type="submission" date="2018-06" db="EMBL/GenBank/DDBJ databases">
        <title>Complete Genomes of Monosporascus.</title>
        <authorList>
            <person name="Robinson A.J."/>
            <person name="Natvig D.O."/>
        </authorList>
    </citation>
    <scope>NUCLEOTIDE SEQUENCE [LARGE SCALE GENOMIC DNA]</scope>
    <source>
        <strain evidence="5 6">CBS 609.92</strain>
    </source>
</reference>
<dbReference type="PANTHER" id="PTHR43248">
    <property type="entry name" value="2-SUCCINYL-6-HYDROXY-2,4-CYCLOHEXADIENE-1-CARBOXYLATE SYNTHASE"/>
    <property type="match status" value="1"/>
</dbReference>
<organism evidence="5 6">
    <name type="scientific">Monosporascus cannonballus</name>
    <dbReference type="NCBI Taxonomy" id="155416"/>
    <lineage>
        <taxon>Eukaryota</taxon>
        <taxon>Fungi</taxon>
        <taxon>Dikarya</taxon>
        <taxon>Ascomycota</taxon>
        <taxon>Pezizomycotina</taxon>
        <taxon>Sordariomycetes</taxon>
        <taxon>Xylariomycetidae</taxon>
        <taxon>Xylariales</taxon>
        <taxon>Xylariales incertae sedis</taxon>
        <taxon>Monosporascus</taxon>
    </lineage>
</organism>
<dbReference type="EMBL" id="QJNS01000103">
    <property type="protein sequence ID" value="RYO87208.1"/>
    <property type="molecule type" value="Genomic_DNA"/>
</dbReference>
<dbReference type="InterPro" id="IPR029058">
    <property type="entry name" value="AB_hydrolase_fold"/>
</dbReference>
<dbReference type="Pfam" id="PF08386">
    <property type="entry name" value="Abhydrolase_4"/>
    <property type="match status" value="1"/>
</dbReference>
<dbReference type="InterPro" id="IPR000073">
    <property type="entry name" value="AB_hydrolase_1"/>
</dbReference>
<dbReference type="InterPro" id="IPR051601">
    <property type="entry name" value="Serine_prot/Carboxylest_S33"/>
</dbReference>
<dbReference type="PANTHER" id="PTHR43248:SF25">
    <property type="entry name" value="AB HYDROLASE-1 DOMAIN-CONTAINING PROTEIN-RELATED"/>
    <property type="match status" value="1"/>
</dbReference>
<evidence type="ECO:0000313" key="6">
    <source>
        <dbReference type="Proteomes" id="UP000294003"/>
    </source>
</evidence>
<comment type="similarity">
    <text evidence="1">Belongs to the peptidase S33 family.</text>
</comment>
<evidence type="ECO:0000259" key="4">
    <source>
        <dbReference type="Pfam" id="PF08386"/>
    </source>
</evidence>
<evidence type="ECO:0000256" key="1">
    <source>
        <dbReference type="ARBA" id="ARBA00010088"/>
    </source>
</evidence>
<proteinExistence type="inferred from homology"/>
<evidence type="ECO:0000313" key="5">
    <source>
        <dbReference type="EMBL" id="RYO87208.1"/>
    </source>
</evidence>
<accession>A0ABY0H807</accession>